<evidence type="ECO:0000313" key="2">
    <source>
        <dbReference type="Proteomes" id="UP001079430"/>
    </source>
</evidence>
<accession>A0ABT4KLD9</accession>
<gene>
    <name evidence="1" type="ORF">O3W52_17200</name>
</gene>
<evidence type="ECO:0000313" key="1">
    <source>
        <dbReference type="EMBL" id="MCZ4091737.1"/>
    </source>
</evidence>
<organism evidence="1 2">
    <name type="scientific">Sinorhizobium psoraleae</name>
    <dbReference type="NCBI Taxonomy" id="520838"/>
    <lineage>
        <taxon>Bacteria</taxon>
        <taxon>Pseudomonadati</taxon>
        <taxon>Pseudomonadota</taxon>
        <taxon>Alphaproteobacteria</taxon>
        <taxon>Hyphomicrobiales</taxon>
        <taxon>Rhizobiaceae</taxon>
        <taxon>Sinorhizobium/Ensifer group</taxon>
        <taxon>Sinorhizobium</taxon>
    </lineage>
</organism>
<dbReference type="Proteomes" id="UP001079430">
    <property type="component" value="Unassembled WGS sequence"/>
</dbReference>
<dbReference type="RefSeq" id="WP_269281887.1">
    <property type="nucleotide sequence ID" value="NZ_JAPVOI010000004.1"/>
</dbReference>
<name>A0ABT4KLD9_9HYPH</name>
<comment type="caution">
    <text evidence="1">The sequence shown here is derived from an EMBL/GenBank/DDBJ whole genome shotgun (WGS) entry which is preliminary data.</text>
</comment>
<proteinExistence type="predicted"/>
<keyword evidence="2" id="KW-1185">Reference proteome</keyword>
<reference evidence="1" key="1">
    <citation type="submission" date="2022-10" db="EMBL/GenBank/DDBJ databases">
        <title>Whole genome sequencing of three plant growth promoting bacteria isolated from Vachellia tortilis subsp. raddiana in Morocco.</title>
        <authorList>
            <person name="Hnini M."/>
            <person name="Zouagui R."/>
            <person name="Zouagui H."/>
            <person name="Chemao Elfihri M.-W."/>
            <person name="Ibrahimi A."/>
            <person name="Sbabou L."/>
            <person name="Aurag J."/>
        </authorList>
    </citation>
    <scope>NUCLEOTIDE SEQUENCE</scope>
    <source>
        <strain evidence="1">LMR678</strain>
    </source>
</reference>
<protein>
    <submittedName>
        <fullName evidence="1">Uncharacterized protein</fullName>
    </submittedName>
</protein>
<dbReference type="EMBL" id="JAPVOI010000004">
    <property type="protein sequence ID" value="MCZ4091737.1"/>
    <property type="molecule type" value="Genomic_DNA"/>
</dbReference>
<sequence length="79" mass="8649">MAFIAVTVCARNFARMVAVDARRFPPLPAWPAIDVENAVTVGSDLPADSFSDLLCCEGLFFYRLCRGDLCLPFARSGFS</sequence>